<keyword evidence="1" id="KW-0812">Transmembrane</keyword>
<organism evidence="2">
    <name type="scientific">Blastocystis hominis</name>
    <dbReference type="NCBI Taxonomy" id="12968"/>
    <lineage>
        <taxon>Eukaryota</taxon>
        <taxon>Sar</taxon>
        <taxon>Stramenopiles</taxon>
        <taxon>Bigyra</taxon>
        <taxon>Opalozoa</taxon>
        <taxon>Opalinata</taxon>
        <taxon>Blastocystidae</taxon>
        <taxon>Blastocystis</taxon>
    </lineage>
</organism>
<dbReference type="InParanoid" id="D8M5U4"/>
<keyword evidence="3" id="KW-1185">Reference proteome</keyword>
<gene>
    <name evidence="2" type="ORF">GSBLH_T00003400001</name>
</gene>
<keyword evidence="1" id="KW-0472">Membrane</keyword>
<reference evidence="2" key="1">
    <citation type="submission" date="2010-02" db="EMBL/GenBank/DDBJ databases">
        <title>Sequencing and annotation of the Blastocystis hominis genome.</title>
        <authorList>
            <person name="Wincker P."/>
        </authorList>
    </citation>
    <scope>NUCLEOTIDE SEQUENCE</scope>
    <source>
        <strain evidence="2">Singapore isolate B</strain>
    </source>
</reference>
<evidence type="ECO:0000256" key="1">
    <source>
        <dbReference type="SAM" id="Phobius"/>
    </source>
</evidence>
<evidence type="ECO:0000313" key="2">
    <source>
        <dbReference type="EMBL" id="CBK23543.2"/>
    </source>
</evidence>
<dbReference type="RefSeq" id="XP_012897591.1">
    <property type="nucleotide sequence ID" value="XM_013042137.1"/>
</dbReference>
<sequence length="90" mass="10674">MNGEEFSIVYFPSYTLFASVLNMSINVSLKGSKTMDQSNQRLTSILSSKREEKPDFWIRYKRTMDSRLHMRKSRNMRTISAMKQEIRRTS</sequence>
<accession>D8M5U4</accession>
<evidence type="ECO:0000313" key="3">
    <source>
        <dbReference type="Proteomes" id="UP000008312"/>
    </source>
</evidence>
<dbReference type="GeneID" id="24920502"/>
<dbReference type="Proteomes" id="UP000008312">
    <property type="component" value="Unassembled WGS sequence"/>
</dbReference>
<name>D8M5U4_BLAHO</name>
<proteinExistence type="predicted"/>
<dbReference type="AlphaFoldDB" id="D8M5U4"/>
<keyword evidence="1" id="KW-1133">Transmembrane helix</keyword>
<protein>
    <submittedName>
        <fullName evidence="2">Uncharacterized protein</fullName>
    </submittedName>
</protein>
<feature type="transmembrane region" description="Helical" evidence="1">
    <location>
        <begin position="6"/>
        <end position="25"/>
    </location>
</feature>
<dbReference type="EMBL" id="FN668661">
    <property type="protein sequence ID" value="CBK23543.2"/>
    <property type="molecule type" value="Genomic_DNA"/>
</dbReference>